<accession>A0A7S5RC73</accession>
<dbReference type="EMBL" id="MN988525">
    <property type="protein sequence ID" value="QIG72826.1"/>
    <property type="molecule type" value="Genomic_DNA"/>
</dbReference>
<name>A0A7S5RC73_9CAUD</name>
<reference evidence="1 2" key="1">
    <citation type="submission" date="2020-01" db="EMBL/GenBank/DDBJ databases">
        <title>Patterns of diversity and host range of bacteriophage communities associated with bean-nodulatin bacteria.</title>
        <authorList>
            <person name="Vann Cauwenberghe J."/>
            <person name="Santamaria R.I."/>
            <person name="Bustos P."/>
            <person name="Juarez S."/>
            <person name="Gonzalez V."/>
        </authorList>
    </citation>
    <scope>NUCLEOTIDE SEQUENCE [LARGE SCALE GENOMIC DNA]</scope>
    <source>
        <strain evidence="2">RHph</strain>
    </source>
</reference>
<sequence>MKLNYRAYAGIGSRSTPPHILEFMRILAFKLGSQEDPWTGRSGHADGADDAFEVGMEQANGPMEIFLPWRGMANSRCKSDSPYYEIKTIAYDLASRIHPKWYGLTHGAKKLHARNTYQVLGYDHQTWSKAVVCYTSDGLPIGGTRTAIKIAEMHGIPVINLGDPECKYETPDQVVEYLNSL</sequence>
<gene>
    <name evidence="1" type="ORF">EVB97_268</name>
</gene>
<keyword evidence="2" id="KW-1185">Reference proteome</keyword>
<proteinExistence type="predicted"/>
<organism evidence="1 2">
    <name type="scientific">Rhizobium phage RHph_Y65</name>
    <dbReference type="NCBI Taxonomy" id="2509785"/>
    <lineage>
        <taxon>Viruses</taxon>
        <taxon>Duplodnaviria</taxon>
        <taxon>Heunggongvirae</taxon>
        <taxon>Uroviricota</taxon>
        <taxon>Caudoviricetes</taxon>
        <taxon>Kleczkowskaviridae</taxon>
        <taxon>Cuauhnahuacvirus</taxon>
        <taxon>Cuauhnahuacvirus Y65</taxon>
    </lineage>
</organism>
<evidence type="ECO:0000313" key="2">
    <source>
        <dbReference type="Proteomes" id="UP000655883"/>
    </source>
</evidence>
<protein>
    <submittedName>
        <fullName evidence="1">DNA recombination-mediator protein</fullName>
    </submittedName>
</protein>
<dbReference type="Proteomes" id="UP000655883">
    <property type="component" value="Segment"/>
</dbReference>
<evidence type="ECO:0000313" key="1">
    <source>
        <dbReference type="EMBL" id="QIG72826.1"/>
    </source>
</evidence>